<sequence length="112" mass="12264">MSLRKPTSTPETAQPEHPRHQLAEDLAHPVRFSLTAALAATDETEFAVLRDHLQVSDSVLSRQASALETSGIVRIRKGYIGKRPRTWLSLTKAGRDIWAQHLAALQAIASGS</sequence>
<proteinExistence type="predicted"/>
<dbReference type="STRING" id="1276920.ADIAG_01996"/>
<feature type="compositionally biased region" description="Basic and acidic residues" evidence="1">
    <location>
        <begin position="14"/>
        <end position="23"/>
    </location>
</feature>
<feature type="domain" description="Winged helix DNA-binding" evidence="2">
    <location>
        <begin position="30"/>
        <end position="108"/>
    </location>
</feature>
<keyword evidence="4" id="KW-1185">Reference proteome</keyword>
<dbReference type="EMBL" id="AOCK01000005">
    <property type="protein sequence ID" value="EMQ98568.1"/>
    <property type="molecule type" value="Genomic_DNA"/>
</dbReference>
<feature type="region of interest" description="Disordered" evidence="1">
    <location>
        <begin position="1"/>
        <end position="23"/>
    </location>
</feature>
<evidence type="ECO:0000313" key="3">
    <source>
        <dbReference type="EMBL" id="EMQ98568.1"/>
    </source>
</evidence>
<dbReference type="eggNOG" id="COG1846">
    <property type="taxonomic scope" value="Bacteria"/>
</dbReference>
<evidence type="ECO:0000259" key="2">
    <source>
        <dbReference type="Pfam" id="PF13601"/>
    </source>
</evidence>
<name>M7NJ33_9MICC</name>
<reference evidence="3 4" key="1">
    <citation type="journal article" date="2013" name="Genome Announc.">
        <title>Draft Genome Sequence of Arthrobacter gangotriensis Strain Lz1yT, Isolated from a Penguin Rookery Soil Sample Collected in Antarctica, near the Indian Station Dakshin Gangotri.</title>
        <authorList>
            <person name="Shivaji S."/>
            <person name="Ara S."/>
            <person name="Bandi S."/>
            <person name="Singh A."/>
            <person name="Kumar Pinnaka A."/>
        </authorList>
    </citation>
    <scope>NUCLEOTIDE SEQUENCE [LARGE SCALE GENOMIC DNA]</scope>
    <source>
        <strain evidence="3 4">Lz1y</strain>
    </source>
</reference>
<dbReference type="SUPFAM" id="SSF46785">
    <property type="entry name" value="Winged helix' DNA-binding domain"/>
    <property type="match status" value="1"/>
</dbReference>
<accession>M7NJ33</accession>
<dbReference type="AlphaFoldDB" id="M7NJ33"/>
<dbReference type="Pfam" id="PF13601">
    <property type="entry name" value="HTH_34"/>
    <property type="match status" value="1"/>
</dbReference>
<dbReference type="InterPro" id="IPR036390">
    <property type="entry name" value="WH_DNA-bd_sf"/>
</dbReference>
<dbReference type="PANTHER" id="PTHR37318">
    <property type="entry name" value="BSL7504 PROTEIN"/>
    <property type="match status" value="1"/>
</dbReference>
<feature type="compositionally biased region" description="Polar residues" evidence="1">
    <location>
        <begin position="1"/>
        <end position="12"/>
    </location>
</feature>
<evidence type="ECO:0000256" key="1">
    <source>
        <dbReference type="SAM" id="MobiDB-lite"/>
    </source>
</evidence>
<dbReference type="RefSeq" id="WP_007271180.1">
    <property type="nucleotide sequence ID" value="NZ_AOCK01000005.1"/>
</dbReference>
<dbReference type="PANTHER" id="PTHR37318:SF1">
    <property type="entry name" value="BSL7504 PROTEIN"/>
    <property type="match status" value="1"/>
</dbReference>
<dbReference type="InterPro" id="IPR036388">
    <property type="entry name" value="WH-like_DNA-bd_sf"/>
</dbReference>
<comment type="caution">
    <text evidence="3">The sequence shown here is derived from an EMBL/GenBank/DDBJ whole genome shotgun (WGS) entry which is preliminary data.</text>
</comment>
<dbReference type="InterPro" id="IPR027395">
    <property type="entry name" value="WH_DNA-bd_dom"/>
</dbReference>
<gene>
    <name evidence="3" type="primary">pznK_2</name>
    <name evidence="3" type="ORF">ADIAG_01996</name>
</gene>
<protein>
    <submittedName>
        <fullName evidence="3">Regulatory protein ArsR</fullName>
    </submittedName>
</protein>
<dbReference type="Proteomes" id="UP000012015">
    <property type="component" value="Unassembled WGS sequence"/>
</dbReference>
<evidence type="ECO:0000313" key="4">
    <source>
        <dbReference type="Proteomes" id="UP000012015"/>
    </source>
</evidence>
<dbReference type="Gene3D" id="1.10.10.10">
    <property type="entry name" value="Winged helix-like DNA-binding domain superfamily/Winged helix DNA-binding domain"/>
    <property type="match status" value="1"/>
</dbReference>
<organism evidence="3 4">
    <name type="scientific">Paeniglutamicibacter gangotriensis Lz1y</name>
    <dbReference type="NCBI Taxonomy" id="1276920"/>
    <lineage>
        <taxon>Bacteria</taxon>
        <taxon>Bacillati</taxon>
        <taxon>Actinomycetota</taxon>
        <taxon>Actinomycetes</taxon>
        <taxon>Micrococcales</taxon>
        <taxon>Micrococcaceae</taxon>
        <taxon>Paeniglutamicibacter</taxon>
    </lineage>
</organism>
<dbReference type="PATRIC" id="fig|1276920.7.peg.1998"/>